<evidence type="ECO:0000313" key="6">
    <source>
        <dbReference type="EMBL" id="CDP19029.1"/>
    </source>
</evidence>
<dbReference type="OMA" id="NYFFRFF"/>
<sequence>MNHLSSSSTCRRIRSFATLLLNLTTTTTARRLFSTQSRLSSPINHRTKWPPPKPNPKPFQSKSTPPQFQNPESPNFDSSPDFTTLSNLLTNPSLEPDPELENALNQARVEPRPDLLLQIFNHFDSSPKPLYIFYLWAEKQPGFKFSLAVFNALINVLGKAREFNRAWALIHDKINASEERPNFDSFVIMIRRFARAGLPSQAIQTYEFASNLAFRQASDSEQKLFEILLDSLCKEGLVRVAYKCLKNRRGQDTSWVPYIRIYNILLNGWFRSRNLKQAERFWMEMKRENIKPSIVTYGTLVEGYCRMGHVEVAMGLIAEMKREGVEPNAIVYNPVIDALGEAGRFKEALGMMEQFLVLVSGPTISTYNSLVKGFCKAGDLEGASKIIKMMINRGFVPSVTTYNYFFRHFSKSGKIDEGLNLYAKITDSGYAPDQLTYHLLVKMLCVHGKLDLSMQVVKEMRASGCDLDLATSTMLIHLLVKTQHVDMAFEEFEDMIRRGLVPQYLTYQKMSFELRKQGKLKMAQKISDLMSSVPHSKKLPNTYGAHEELSHARKKTIMKKAVVMSDVLKTYSNPRKLVKHRYLPKSGVSRADR</sequence>
<feature type="region of interest" description="Disordered" evidence="4">
    <location>
        <begin position="34"/>
        <end position="82"/>
    </location>
</feature>
<accession>A0A068VEN1</accession>
<comment type="similarity">
    <text evidence="1">Belongs to the PPR family. P subfamily.</text>
</comment>
<keyword evidence="7" id="KW-1185">Reference proteome</keyword>
<feature type="signal peptide" evidence="5">
    <location>
        <begin position="1"/>
        <end position="29"/>
    </location>
</feature>
<evidence type="ECO:0000313" key="7">
    <source>
        <dbReference type="Proteomes" id="UP000295252"/>
    </source>
</evidence>
<dbReference type="STRING" id="49390.A0A068VEN1"/>
<dbReference type="Pfam" id="PF01535">
    <property type="entry name" value="PPR"/>
    <property type="match status" value="4"/>
</dbReference>
<dbReference type="OrthoDB" id="185373at2759"/>
<dbReference type="Pfam" id="PF13041">
    <property type="entry name" value="PPR_2"/>
    <property type="match status" value="2"/>
</dbReference>
<organism evidence="6 7">
    <name type="scientific">Coffea canephora</name>
    <name type="common">Robusta coffee</name>
    <dbReference type="NCBI Taxonomy" id="49390"/>
    <lineage>
        <taxon>Eukaryota</taxon>
        <taxon>Viridiplantae</taxon>
        <taxon>Streptophyta</taxon>
        <taxon>Embryophyta</taxon>
        <taxon>Tracheophyta</taxon>
        <taxon>Spermatophyta</taxon>
        <taxon>Magnoliopsida</taxon>
        <taxon>eudicotyledons</taxon>
        <taxon>Gunneridae</taxon>
        <taxon>Pentapetalae</taxon>
        <taxon>asterids</taxon>
        <taxon>lamiids</taxon>
        <taxon>Gentianales</taxon>
        <taxon>Rubiaceae</taxon>
        <taxon>Ixoroideae</taxon>
        <taxon>Gardenieae complex</taxon>
        <taxon>Bertiereae - Coffeeae clade</taxon>
        <taxon>Coffeeae</taxon>
        <taxon>Coffea</taxon>
    </lineage>
</organism>
<dbReference type="AlphaFoldDB" id="A0A068VEN1"/>
<feature type="repeat" description="PPR" evidence="3">
    <location>
        <begin position="363"/>
        <end position="397"/>
    </location>
</feature>
<dbReference type="InterPro" id="IPR002885">
    <property type="entry name" value="PPR_rpt"/>
</dbReference>
<feature type="compositionally biased region" description="Polar residues" evidence="4">
    <location>
        <begin position="60"/>
        <end position="82"/>
    </location>
</feature>
<evidence type="ECO:0000256" key="3">
    <source>
        <dbReference type="PROSITE-ProRule" id="PRU00708"/>
    </source>
</evidence>
<feature type="repeat" description="PPR" evidence="3">
    <location>
        <begin position="433"/>
        <end position="467"/>
    </location>
</feature>
<evidence type="ECO:0000256" key="1">
    <source>
        <dbReference type="ARBA" id="ARBA00007626"/>
    </source>
</evidence>
<dbReference type="Gramene" id="CDP19029">
    <property type="protein sequence ID" value="CDP19029"/>
    <property type="gene ID" value="GSCOC_T00013076001"/>
</dbReference>
<protein>
    <recommendedName>
        <fullName evidence="8">Pentacotripeptide-repeat region of PRORP domain-containing protein</fullName>
    </recommendedName>
</protein>
<dbReference type="PhylomeDB" id="A0A068VEN1"/>
<dbReference type="Proteomes" id="UP000295252">
    <property type="component" value="Chromosome X"/>
</dbReference>
<feature type="chain" id="PRO_5001655854" description="Pentacotripeptide-repeat region of PRORP domain-containing protein" evidence="5">
    <location>
        <begin position="30"/>
        <end position="593"/>
    </location>
</feature>
<dbReference type="PANTHER" id="PTHR47941">
    <property type="entry name" value="PENTATRICOPEPTIDE REPEAT-CONTAINING PROTEIN 3, MITOCHONDRIAL"/>
    <property type="match status" value="1"/>
</dbReference>
<feature type="repeat" description="PPR" evidence="3">
    <location>
        <begin position="258"/>
        <end position="292"/>
    </location>
</feature>
<dbReference type="NCBIfam" id="TIGR00756">
    <property type="entry name" value="PPR"/>
    <property type="match status" value="6"/>
</dbReference>
<name>A0A068VEN1_COFCA</name>
<dbReference type="FunCoup" id="A0A068VEN1">
    <property type="interactions" value="523"/>
</dbReference>
<reference evidence="7" key="1">
    <citation type="journal article" date="2014" name="Science">
        <title>The coffee genome provides insight into the convergent evolution of caffeine biosynthesis.</title>
        <authorList>
            <person name="Denoeud F."/>
            <person name="Carretero-Paulet L."/>
            <person name="Dereeper A."/>
            <person name="Droc G."/>
            <person name="Guyot R."/>
            <person name="Pietrella M."/>
            <person name="Zheng C."/>
            <person name="Alberti A."/>
            <person name="Anthony F."/>
            <person name="Aprea G."/>
            <person name="Aury J.M."/>
            <person name="Bento P."/>
            <person name="Bernard M."/>
            <person name="Bocs S."/>
            <person name="Campa C."/>
            <person name="Cenci A."/>
            <person name="Combes M.C."/>
            <person name="Crouzillat D."/>
            <person name="Da Silva C."/>
            <person name="Daddiego L."/>
            <person name="De Bellis F."/>
            <person name="Dussert S."/>
            <person name="Garsmeur O."/>
            <person name="Gayraud T."/>
            <person name="Guignon V."/>
            <person name="Jahn K."/>
            <person name="Jamilloux V."/>
            <person name="Joet T."/>
            <person name="Labadie K."/>
            <person name="Lan T."/>
            <person name="Leclercq J."/>
            <person name="Lepelley M."/>
            <person name="Leroy T."/>
            <person name="Li L.T."/>
            <person name="Librado P."/>
            <person name="Lopez L."/>
            <person name="Munoz A."/>
            <person name="Noel B."/>
            <person name="Pallavicini A."/>
            <person name="Perrotta G."/>
            <person name="Poncet V."/>
            <person name="Pot D."/>
            <person name="Priyono X."/>
            <person name="Rigoreau M."/>
            <person name="Rouard M."/>
            <person name="Rozas J."/>
            <person name="Tranchant-Dubreuil C."/>
            <person name="VanBuren R."/>
            <person name="Zhang Q."/>
            <person name="Andrade A.C."/>
            <person name="Argout X."/>
            <person name="Bertrand B."/>
            <person name="de Kochko A."/>
            <person name="Graziosi G."/>
            <person name="Henry R.J."/>
            <person name="Jayarama X."/>
            <person name="Ming R."/>
            <person name="Nagai C."/>
            <person name="Rounsley S."/>
            <person name="Sankoff D."/>
            <person name="Giuliano G."/>
            <person name="Albert V.A."/>
            <person name="Wincker P."/>
            <person name="Lashermes P."/>
        </authorList>
    </citation>
    <scope>NUCLEOTIDE SEQUENCE [LARGE SCALE GENOMIC DNA]</scope>
    <source>
        <strain evidence="7">cv. DH200-94</strain>
    </source>
</reference>
<dbReference type="InterPro" id="IPR011990">
    <property type="entry name" value="TPR-like_helical_dom_sf"/>
</dbReference>
<gene>
    <name evidence="6" type="ORF">GSCOC_T00013076001</name>
</gene>
<dbReference type="Gene3D" id="1.25.40.10">
    <property type="entry name" value="Tetratricopeptide repeat domain"/>
    <property type="match status" value="4"/>
</dbReference>
<keyword evidence="2" id="KW-0677">Repeat</keyword>
<feature type="repeat" description="PPR" evidence="3">
    <location>
        <begin position="293"/>
        <end position="327"/>
    </location>
</feature>
<dbReference type="EMBL" id="HG739415">
    <property type="protein sequence ID" value="CDP19029.1"/>
    <property type="molecule type" value="Genomic_DNA"/>
</dbReference>
<proteinExistence type="inferred from homology"/>
<evidence type="ECO:0000256" key="2">
    <source>
        <dbReference type="ARBA" id="ARBA00022737"/>
    </source>
</evidence>
<dbReference type="PROSITE" id="PS51375">
    <property type="entry name" value="PPR"/>
    <property type="match status" value="6"/>
</dbReference>
<evidence type="ECO:0000256" key="4">
    <source>
        <dbReference type="SAM" id="MobiDB-lite"/>
    </source>
</evidence>
<evidence type="ECO:0000256" key="5">
    <source>
        <dbReference type="SAM" id="SignalP"/>
    </source>
</evidence>
<keyword evidence="5" id="KW-0732">Signal</keyword>
<feature type="repeat" description="PPR" evidence="3">
    <location>
        <begin position="398"/>
        <end position="432"/>
    </location>
</feature>
<evidence type="ECO:0008006" key="8">
    <source>
        <dbReference type="Google" id="ProtNLM"/>
    </source>
</evidence>
<dbReference type="InParanoid" id="A0A068VEN1"/>
<feature type="repeat" description="PPR" evidence="3">
    <location>
        <begin position="468"/>
        <end position="502"/>
    </location>
</feature>